<dbReference type="WBParaSite" id="SBAD_0001259201-mRNA-1">
    <property type="protein sequence ID" value="SBAD_0001259201-mRNA-1"/>
    <property type="gene ID" value="SBAD_0001259201"/>
</dbReference>
<evidence type="ECO:0000313" key="2">
    <source>
        <dbReference type="Proteomes" id="UP000270296"/>
    </source>
</evidence>
<dbReference type="EMBL" id="UZAM01017155">
    <property type="protein sequence ID" value="VDP46205.1"/>
    <property type="molecule type" value="Genomic_DNA"/>
</dbReference>
<gene>
    <name evidence="1" type="ORF">SBAD_LOCUS12186</name>
</gene>
<dbReference type="Proteomes" id="UP000270296">
    <property type="component" value="Unassembled WGS sequence"/>
</dbReference>
<keyword evidence="2" id="KW-1185">Reference proteome</keyword>
<name>A0A183J8I9_9BILA</name>
<organism evidence="3">
    <name type="scientific">Soboliphyme baturini</name>
    <dbReference type="NCBI Taxonomy" id="241478"/>
    <lineage>
        <taxon>Eukaryota</taxon>
        <taxon>Metazoa</taxon>
        <taxon>Ecdysozoa</taxon>
        <taxon>Nematoda</taxon>
        <taxon>Enoplea</taxon>
        <taxon>Dorylaimia</taxon>
        <taxon>Dioctophymatida</taxon>
        <taxon>Dioctophymatoidea</taxon>
        <taxon>Soboliphymatidae</taxon>
        <taxon>Soboliphyme</taxon>
    </lineage>
</organism>
<proteinExistence type="predicted"/>
<reference evidence="1 2" key="2">
    <citation type="submission" date="2018-11" db="EMBL/GenBank/DDBJ databases">
        <authorList>
            <consortium name="Pathogen Informatics"/>
        </authorList>
    </citation>
    <scope>NUCLEOTIDE SEQUENCE [LARGE SCALE GENOMIC DNA]</scope>
</reference>
<accession>A0A183J8I9</accession>
<sequence>MVTGTRCDETNQTDQWVVTQRRTSHRVPLLCSCLHAIGRRQGRQGRRR</sequence>
<evidence type="ECO:0000313" key="1">
    <source>
        <dbReference type="EMBL" id="VDP46205.1"/>
    </source>
</evidence>
<protein>
    <submittedName>
        <fullName evidence="1 3">Uncharacterized protein</fullName>
    </submittedName>
</protein>
<reference evidence="3" key="1">
    <citation type="submission" date="2016-06" db="UniProtKB">
        <authorList>
            <consortium name="WormBaseParasite"/>
        </authorList>
    </citation>
    <scope>IDENTIFICATION</scope>
</reference>
<evidence type="ECO:0000313" key="3">
    <source>
        <dbReference type="WBParaSite" id="SBAD_0001259201-mRNA-1"/>
    </source>
</evidence>
<dbReference type="AlphaFoldDB" id="A0A183J8I9"/>